<dbReference type="InterPro" id="IPR046938">
    <property type="entry name" value="DNA_clamp_sf"/>
</dbReference>
<dbReference type="CDD" id="cd00140">
    <property type="entry name" value="beta_clamp"/>
    <property type="match status" value="1"/>
</dbReference>
<feature type="domain" description="DNA polymerase III beta sliding clamp central" evidence="12">
    <location>
        <begin position="130"/>
        <end position="245"/>
    </location>
</feature>
<dbReference type="GO" id="GO:0006271">
    <property type="term" value="P:DNA strand elongation involved in DNA replication"/>
    <property type="evidence" value="ECO:0007669"/>
    <property type="project" value="TreeGrafter"/>
</dbReference>
<evidence type="ECO:0000256" key="9">
    <source>
        <dbReference type="ARBA" id="ARBA00023125"/>
    </source>
</evidence>
<gene>
    <name evidence="14" type="ordered locus">Dtox_0002</name>
</gene>
<name>C8VV98_DESAS</name>
<dbReference type="NCBIfam" id="TIGR00663">
    <property type="entry name" value="dnan"/>
    <property type="match status" value="1"/>
</dbReference>
<dbReference type="GO" id="GO:0008408">
    <property type="term" value="F:3'-5' exonuclease activity"/>
    <property type="evidence" value="ECO:0007669"/>
    <property type="project" value="InterPro"/>
</dbReference>
<keyword evidence="5 10" id="KW-0808">Transferase</keyword>
<keyword evidence="6 10" id="KW-0548">Nucleotidyltransferase</keyword>
<organism evidence="14 15">
    <name type="scientific">Desulfofarcimen acetoxidans (strain ATCC 49208 / DSM 771 / KCTC 5769 / VKM B-1644 / 5575)</name>
    <name type="common">Desulfotomaculum acetoxidans</name>
    <dbReference type="NCBI Taxonomy" id="485916"/>
    <lineage>
        <taxon>Bacteria</taxon>
        <taxon>Bacillati</taxon>
        <taxon>Bacillota</taxon>
        <taxon>Clostridia</taxon>
        <taxon>Eubacteriales</taxon>
        <taxon>Peptococcaceae</taxon>
        <taxon>Desulfofarcimen</taxon>
    </lineage>
</organism>
<sequence>MKFISTKDNLLYAIQTVQKAVSPKSLLPILSGILFKAYDNTLIVRATDLELGIECFLPVKVIETGEIVLPSKYIIDIIRRLPDTVIEFESNDYLNSITIKYKNSQANIHGFAADEFPMLPPLNDGFTFLISTSIFKKMLRQTIFATGTDENRPVFTGIHFQILEQEFKMVATDTHRLAMITEHLPLIKQELPGIIVPGKTLSELLKILNSTQDEEIKITVTENQIFFLLNEINIISRLIKGQYPNYHHVIPKDIIAKIKIKLSDFIQSVERASLLSSSISQHIRIDCENSDFIVISSNNEAGHIYEEIPVFFEGEALQIYFNSKYLMDALKAVDSEEIYLELSGPINPCLLRTEDRNYLSILLPVRP</sequence>
<dbReference type="SUPFAM" id="SSF55979">
    <property type="entry name" value="DNA clamp"/>
    <property type="match status" value="3"/>
</dbReference>
<accession>C8VV98</accession>
<dbReference type="InterPro" id="IPR022635">
    <property type="entry name" value="DNA_polIII_beta_C"/>
</dbReference>
<evidence type="ECO:0000313" key="14">
    <source>
        <dbReference type="EMBL" id="ACV60967.1"/>
    </source>
</evidence>
<dbReference type="Gene3D" id="3.70.10.10">
    <property type="match status" value="1"/>
</dbReference>
<reference evidence="14 15" key="1">
    <citation type="journal article" date="2009" name="Stand. Genomic Sci.">
        <title>Complete genome sequence of Desulfotomaculum acetoxidans type strain (5575).</title>
        <authorList>
            <person name="Spring S."/>
            <person name="Lapidus A."/>
            <person name="Schroder M."/>
            <person name="Gleim D."/>
            <person name="Sims D."/>
            <person name="Meincke L."/>
            <person name="Glavina Del Rio T."/>
            <person name="Tice H."/>
            <person name="Copeland A."/>
            <person name="Cheng J.F."/>
            <person name="Lucas S."/>
            <person name="Chen F."/>
            <person name="Nolan M."/>
            <person name="Bruce D."/>
            <person name="Goodwin L."/>
            <person name="Pitluck S."/>
            <person name="Ivanova N."/>
            <person name="Mavromatis K."/>
            <person name="Mikhailova N."/>
            <person name="Pati A."/>
            <person name="Chen A."/>
            <person name="Palaniappan K."/>
            <person name="Land M."/>
            <person name="Hauser L."/>
            <person name="Chang Y.J."/>
            <person name="Jeffries C.D."/>
            <person name="Chain P."/>
            <person name="Saunders E."/>
            <person name="Brettin T."/>
            <person name="Detter J.C."/>
            <person name="Goker M."/>
            <person name="Bristow J."/>
            <person name="Eisen J.A."/>
            <person name="Markowitz V."/>
            <person name="Hugenholtz P."/>
            <person name="Kyrpides N.C."/>
            <person name="Klenk H.P."/>
            <person name="Han C."/>
        </authorList>
    </citation>
    <scope>NUCLEOTIDE SEQUENCE [LARGE SCALE GENOMIC DNA]</scope>
    <source>
        <strain evidence="15">ATCC 49208 / DSM 771 / VKM B-1644</strain>
    </source>
</reference>
<evidence type="ECO:0000256" key="8">
    <source>
        <dbReference type="ARBA" id="ARBA00022932"/>
    </source>
</evidence>
<feature type="domain" description="DNA polymerase III beta sliding clamp N-terminal" evidence="11">
    <location>
        <begin position="1"/>
        <end position="120"/>
    </location>
</feature>
<feature type="domain" description="DNA polymerase III beta sliding clamp C-terminal" evidence="13">
    <location>
        <begin position="248"/>
        <end position="364"/>
    </location>
</feature>
<dbReference type="Pfam" id="PF02768">
    <property type="entry name" value="DNA_pol3_beta_3"/>
    <property type="match status" value="1"/>
</dbReference>
<dbReference type="AlphaFoldDB" id="C8VV98"/>
<dbReference type="PANTHER" id="PTHR30478:SF0">
    <property type="entry name" value="BETA SLIDING CLAMP"/>
    <property type="match status" value="1"/>
</dbReference>
<evidence type="ECO:0000256" key="7">
    <source>
        <dbReference type="ARBA" id="ARBA00022705"/>
    </source>
</evidence>
<dbReference type="GO" id="GO:0009360">
    <property type="term" value="C:DNA polymerase III complex"/>
    <property type="evidence" value="ECO:0007669"/>
    <property type="project" value="InterPro"/>
</dbReference>
<dbReference type="KEGG" id="dae:Dtox_0002"/>
<evidence type="ECO:0000256" key="4">
    <source>
        <dbReference type="ARBA" id="ARBA00022490"/>
    </source>
</evidence>
<comment type="subcellular location">
    <subcellularLocation>
        <location evidence="1 10">Cytoplasm</location>
    </subcellularLocation>
</comment>
<evidence type="ECO:0000259" key="11">
    <source>
        <dbReference type="Pfam" id="PF00712"/>
    </source>
</evidence>
<keyword evidence="9" id="KW-0238">DNA-binding</keyword>
<dbReference type="EMBL" id="CP001720">
    <property type="protein sequence ID" value="ACV60967.1"/>
    <property type="molecule type" value="Genomic_DNA"/>
</dbReference>
<evidence type="ECO:0000259" key="13">
    <source>
        <dbReference type="Pfam" id="PF02768"/>
    </source>
</evidence>
<comment type="subunit">
    <text evidence="10">Forms a ring-shaped head-to-tail homodimer around DNA.</text>
</comment>
<protein>
    <recommendedName>
        <fullName evidence="3 10">Beta sliding clamp</fullName>
    </recommendedName>
</protein>
<dbReference type="InterPro" id="IPR022637">
    <property type="entry name" value="DNA_polIII_beta_cen"/>
</dbReference>
<dbReference type="Proteomes" id="UP000002217">
    <property type="component" value="Chromosome"/>
</dbReference>
<comment type="function">
    <text evidence="10">Confers DNA tethering and processivity to DNA polymerases and other proteins. Acts as a clamp, forming a ring around DNA (a reaction catalyzed by the clamp-loading complex) which diffuses in an ATP-independent manner freely and bidirectionally along dsDNA. Initially characterized for its ability to contact the catalytic subunit of DNA polymerase III (Pol III), a complex, multichain enzyme responsible for most of the replicative synthesis in bacteria; Pol III exhibits 3'-5' exonuclease proofreading activity. The beta chain is required for initiation of replication as well as for processivity of DNA replication.</text>
</comment>
<dbReference type="Pfam" id="PF02767">
    <property type="entry name" value="DNA_pol3_beta_2"/>
    <property type="match status" value="1"/>
</dbReference>
<dbReference type="HOGENOM" id="CLU_038149_2_1_9"/>
<dbReference type="PIRSF" id="PIRSF000804">
    <property type="entry name" value="DNA_pol_III_b"/>
    <property type="match status" value="1"/>
</dbReference>
<dbReference type="GO" id="GO:0003677">
    <property type="term" value="F:DNA binding"/>
    <property type="evidence" value="ECO:0007669"/>
    <property type="project" value="UniProtKB-UniRule"/>
</dbReference>
<dbReference type="GO" id="GO:0003887">
    <property type="term" value="F:DNA-directed DNA polymerase activity"/>
    <property type="evidence" value="ECO:0007669"/>
    <property type="project" value="UniProtKB-UniRule"/>
</dbReference>
<dbReference type="OrthoDB" id="8421503at2"/>
<keyword evidence="7 10" id="KW-0235">DNA replication</keyword>
<evidence type="ECO:0000259" key="12">
    <source>
        <dbReference type="Pfam" id="PF02767"/>
    </source>
</evidence>
<evidence type="ECO:0000313" key="15">
    <source>
        <dbReference type="Proteomes" id="UP000002217"/>
    </source>
</evidence>
<evidence type="ECO:0000256" key="5">
    <source>
        <dbReference type="ARBA" id="ARBA00022679"/>
    </source>
</evidence>
<dbReference type="RefSeq" id="WP_012813419.1">
    <property type="nucleotide sequence ID" value="NC_013216.1"/>
</dbReference>
<dbReference type="InterPro" id="IPR022634">
    <property type="entry name" value="DNA_polIII_beta_N"/>
</dbReference>
<proteinExistence type="inferred from homology"/>
<dbReference type="Gene3D" id="3.10.150.10">
    <property type="entry name" value="DNA Polymerase III, subunit A, domain 2"/>
    <property type="match status" value="1"/>
</dbReference>
<dbReference type="GO" id="GO:0005737">
    <property type="term" value="C:cytoplasm"/>
    <property type="evidence" value="ECO:0007669"/>
    <property type="project" value="UniProtKB-SubCell"/>
</dbReference>
<keyword evidence="8 10" id="KW-0239">DNA-directed DNA polymerase</keyword>
<dbReference type="PANTHER" id="PTHR30478">
    <property type="entry name" value="DNA POLYMERASE III SUBUNIT BETA"/>
    <property type="match status" value="1"/>
</dbReference>
<dbReference type="InterPro" id="IPR001001">
    <property type="entry name" value="DNA_polIII_beta"/>
</dbReference>
<keyword evidence="15" id="KW-1185">Reference proteome</keyword>
<evidence type="ECO:0000256" key="2">
    <source>
        <dbReference type="ARBA" id="ARBA00010752"/>
    </source>
</evidence>
<comment type="similarity">
    <text evidence="2 10">Belongs to the beta sliding clamp family.</text>
</comment>
<dbReference type="SMART" id="SM00480">
    <property type="entry name" value="POL3Bc"/>
    <property type="match status" value="1"/>
</dbReference>
<dbReference type="STRING" id="485916.Dtox_0002"/>
<dbReference type="Pfam" id="PF00712">
    <property type="entry name" value="DNA_pol3_beta"/>
    <property type="match status" value="1"/>
</dbReference>
<keyword evidence="4 10" id="KW-0963">Cytoplasm</keyword>
<dbReference type="eggNOG" id="COG0592">
    <property type="taxonomic scope" value="Bacteria"/>
</dbReference>
<evidence type="ECO:0000256" key="6">
    <source>
        <dbReference type="ARBA" id="ARBA00022695"/>
    </source>
</evidence>
<evidence type="ECO:0000256" key="3">
    <source>
        <dbReference type="ARBA" id="ARBA00021035"/>
    </source>
</evidence>
<evidence type="ECO:0000256" key="1">
    <source>
        <dbReference type="ARBA" id="ARBA00004496"/>
    </source>
</evidence>
<evidence type="ECO:0000256" key="10">
    <source>
        <dbReference type="PIRNR" id="PIRNR000804"/>
    </source>
</evidence>